<feature type="compositionally biased region" description="Gly residues" evidence="1">
    <location>
        <begin position="73"/>
        <end position="82"/>
    </location>
</feature>
<protein>
    <recommendedName>
        <fullName evidence="4">Lipoprotein</fullName>
    </recommendedName>
</protein>
<accession>A0A286NVQ1</accession>
<dbReference type="PROSITE" id="PS51257">
    <property type="entry name" value="PROKAR_LIPOPROTEIN"/>
    <property type="match status" value="1"/>
</dbReference>
<keyword evidence="3" id="KW-1185">Reference proteome</keyword>
<proteinExistence type="predicted"/>
<evidence type="ECO:0008006" key="4">
    <source>
        <dbReference type="Google" id="ProtNLM"/>
    </source>
</evidence>
<dbReference type="KEGG" id="mmas:MYMAC_006904"/>
<name>A0A286NVQ1_9BACT</name>
<reference evidence="2 3" key="1">
    <citation type="submission" date="2017-06" db="EMBL/GenBank/DDBJ databases">
        <title>Sequencing and comparative analysis of myxobacterial genomes.</title>
        <authorList>
            <person name="Rupp O."/>
            <person name="Goesmann A."/>
            <person name="Sogaard-Andersen L."/>
        </authorList>
    </citation>
    <scope>NUCLEOTIDE SEQUENCE [LARGE SCALE GENOMIC DNA]</scope>
    <source>
        <strain evidence="2 3">DSM 14697</strain>
    </source>
</reference>
<feature type="region of interest" description="Disordered" evidence="1">
    <location>
        <begin position="160"/>
        <end position="190"/>
    </location>
</feature>
<evidence type="ECO:0000313" key="2">
    <source>
        <dbReference type="EMBL" id="ATB51246.1"/>
    </source>
</evidence>
<feature type="region of interest" description="Disordered" evidence="1">
    <location>
        <begin position="21"/>
        <end position="91"/>
    </location>
</feature>
<feature type="compositionally biased region" description="Basic and acidic residues" evidence="1">
    <location>
        <begin position="24"/>
        <end position="42"/>
    </location>
</feature>
<dbReference type="Proteomes" id="UP000217343">
    <property type="component" value="Chromosome"/>
</dbReference>
<sequence>MRTTRGWGLVAAGLCAVGLGCGQRSEDRGPPSASEREGRSDILRGLVASQDRLPAAGAMQGAGSGPASLPGGALRGGQGGSGRPAPMGELQGRVEWVGDNELLIRGTDGMAYDIGVDEQTRLYLKGEPVTGLREYREGDEVRVSYGDGPGGLVAHLVDGVPGAGAELPRQEEPAPREGRERPESSSGSLR</sequence>
<evidence type="ECO:0000256" key="1">
    <source>
        <dbReference type="SAM" id="MobiDB-lite"/>
    </source>
</evidence>
<dbReference type="OrthoDB" id="5511322at2"/>
<dbReference type="AlphaFoldDB" id="A0A286NVQ1"/>
<gene>
    <name evidence="2" type="ORF">MYMAC_006904</name>
</gene>
<dbReference type="EMBL" id="CP022203">
    <property type="protein sequence ID" value="ATB51246.1"/>
    <property type="molecule type" value="Genomic_DNA"/>
</dbReference>
<feature type="compositionally biased region" description="Basic and acidic residues" evidence="1">
    <location>
        <begin position="168"/>
        <end position="183"/>
    </location>
</feature>
<organism evidence="2 3">
    <name type="scientific">Corallococcus macrosporus DSM 14697</name>
    <dbReference type="NCBI Taxonomy" id="1189310"/>
    <lineage>
        <taxon>Bacteria</taxon>
        <taxon>Pseudomonadati</taxon>
        <taxon>Myxococcota</taxon>
        <taxon>Myxococcia</taxon>
        <taxon>Myxococcales</taxon>
        <taxon>Cystobacterineae</taxon>
        <taxon>Myxococcaceae</taxon>
        <taxon>Corallococcus</taxon>
    </lineage>
</organism>
<evidence type="ECO:0000313" key="3">
    <source>
        <dbReference type="Proteomes" id="UP000217343"/>
    </source>
</evidence>